<comment type="caution">
    <text evidence="1">The sequence shown here is derived from an EMBL/GenBank/DDBJ whole genome shotgun (WGS) entry which is preliminary data.</text>
</comment>
<proteinExistence type="predicted"/>
<dbReference type="EMBL" id="JAYJLD010000002">
    <property type="protein sequence ID" value="MEB3100452.1"/>
    <property type="molecule type" value="Genomic_DNA"/>
</dbReference>
<dbReference type="RefSeq" id="WP_371752562.1">
    <property type="nucleotide sequence ID" value="NZ_JAYJLD010000002.1"/>
</dbReference>
<name>A0ABU5ZD73_9BACL</name>
<organism evidence="1 2">
    <name type="scientific">Ferviditalea candida</name>
    <dbReference type="NCBI Taxonomy" id="3108399"/>
    <lineage>
        <taxon>Bacteria</taxon>
        <taxon>Bacillati</taxon>
        <taxon>Bacillota</taxon>
        <taxon>Bacilli</taxon>
        <taxon>Bacillales</taxon>
        <taxon>Paenibacillaceae</taxon>
        <taxon>Ferviditalea</taxon>
    </lineage>
</organism>
<evidence type="ECO:0000313" key="1">
    <source>
        <dbReference type="EMBL" id="MEB3100452.1"/>
    </source>
</evidence>
<protein>
    <submittedName>
        <fullName evidence="1">YkuS family protein</fullName>
    </submittedName>
</protein>
<dbReference type="InterPro" id="IPR005370">
    <property type="entry name" value="UPF0180"/>
</dbReference>
<dbReference type="Pfam" id="PF03698">
    <property type="entry name" value="UPF0180"/>
    <property type="match status" value="1"/>
</dbReference>
<keyword evidence="2" id="KW-1185">Reference proteome</keyword>
<gene>
    <name evidence="1" type="ORF">VF724_02110</name>
</gene>
<reference evidence="1" key="1">
    <citation type="submission" date="2023-12" db="EMBL/GenBank/DDBJ databases">
        <title>Fervidustalea candida gen. nov., sp. nov., a novel member of the family Paenibacillaceae isolated from a geothermal area.</title>
        <authorList>
            <person name="Li W.-J."/>
            <person name="Jiao J.-Y."/>
            <person name="Chen Y."/>
        </authorList>
    </citation>
    <scope>NUCLEOTIDE SEQUENCE</scope>
    <source>
        <strain evidence="1">SYSU GA230002</strain>
    </source>
</reference>
<sequence length="80" mass="8565">MARIAVEESLSDIKQALQNNGHEVIPMTANNLSNIQYLVITGQDKNVMGISDVAANASVINADGLTAEEVVEQIDRRAGK</sequence>
<dbReference type="Proteomes" id="UP001310386">
    <property type="component" value="Unassembled WGS sequence"/>
</dbReference>
<accession>A0ABU5ZD73</accession>
<evidence type="ECO:0000313" key="2">
    <source>
        <dbReference type="Proteomes" id="UP001310386"/>
    </source>
</evidence>